<feature type="compositionally biased region" description="Acidic residues" evidence="1">
    <location>
        <begin position="190"/>
        <end position="200"/>
    </location>
</feature>
<feature type="region of interest" description="Disordered" evidence="1">
    <location>
        <begin position="370"/>
        <end position="405"/>
    </location>
</feature>
<feature type="compositionally biased region" description="Acidic residues" evidence="1">
    <location>
        <begin position="234"/>
        <end position="251"/>
    </location>
</feature>
<dbReference type="EMBL" id="KN840447">
    <property type="protein sequence ID" value="KIP11229.1"/>
    <property type="molecule type" value="Genomic_DNA"/>
</dbReference>
<evidence type="ECO:0000313" key="2">
    <source>
        <dbReference type="EMBL" id="KIP11229.1"/>
    </source>
</evidence>
<accession>A0A0C3P0E4</accession>
<reference evidence="2 3" key="1">
    <citation type="journal article" date="2014" name="PLoS Genet.">
        <title>Analysis of the Phlebiopsis gigantea genome, transcriptome and secretome provides insight into its pioneer colonization strategies of wood.</title>
        <authorList>
            <person name="Hori C."/>
            <person name="Ishida T."/>
            <person name="Igarashi K."/>
            <person name="Samejima M."/>
            <person name="Suzuki H."/>
            <person name="Master E."/>
            <person name="Ferreira P."/>
            <person name="Ruiz-Duenas F.J."/>
            <person name="Held B."/>
            <person name="Canessa P."/>
            <person name="Larrondo L.F."/>
            <person name="Schmoll M."/>
            <person name="Druzhinina I.S."/>
            <person name="Kubicek C.P."/>
            <person name="Gaskell J.A."/>
            <person name="Kersten P."/>
            <person name="St John F."/>
            <person name="Glasner J."/>
            <person name="Sabat G."/>
            <person name="Splinter BonDurant S."/>
            <person name="Syed K."/>
            <person name="Yadav J."/>
            <person name="Mgbeahuruike A.C."/>
            <person name="Kovalchuk A."/>
            <person name="Asiegbu F.O."/>
            <person name="Lackner G."/>
            <person name="Hoffmeister D."/>
            <person name="Rencoret J."/>
            <person name="Gutierrez A."/>
            <person name="Sun H."/>
            <person name="Lindquist E."/>
            <person name="Barry K."/>
            <person name="Riley R."/>
            <person name="Grigoriev I.V."/>
            <person name="Henrissat B."/>
            <person name="Kues U."/>
            <person name="Berka R.M."/>
            <person name="Martinez A.T."/>
            <person name="Covert S.F."/>
            <person name="Blanchette R.A."/>
            <person name="Cullen D."/>
        </authorList>
    </citation>
    <scope>NUCLEOTIDE SEQUENCE [LARGE SCALE GENOMIC DNA]</scope>
    <source>
        <strain evidence="2 3">11061_1 CR5-6</strain>
    </source>
</reference>
<protein>
    <submittedName>
        <fullName evidence="2">Uncharacterized protein</fullName>
    </submittedName>
</protein>
<keyword evidence="3" id="KW-1185">Reference proteome</keyword>
<dbReference type="AlphaFoldDB" id="A0A0C3P0E4"/>
<name>A0A0C3P0E4_PHLG1</name>
<sequence length="511" mass="55243">MISFQSMNRPTQNSLPFSYSINGRDRAPTRRTSMQEETCCLRVLTPESLPADFDALETPYDVHGATYANEVPTFSMPEEHSDGLSGEQAPVVDQLYTGLPLDLPEGADILSPVVLDGIEDSDMPELHDRASEAPRVSPQGHLDWNLPPAFSSGRPATAAGHLKTLSDAAASRNHASDTDDGQAIEEPEIVVISDEEDEPDVTGLPLGTSDLDIPADAAYADDDDSGDDSGHDNDNEDEAEGSVEMDEDVEEDAIQGLPEEFGPEMVDMFKDGQLSTEGLIEVQSKEHIGDDQFSFDDFESLYTNSEGFASLEGDESTNMVEEHLEPIVVEDTDFGSLPTPSGAPGLGSLTNHAVADFYEAFSHAEIETSLPTSAEDPSTELLAPEVPSSVPRERDSAQPVENDSSEVIVEIVVSTMTESGVVEEYEPEEDDVREQSMISDGFEVATYHGETPAADECQVVEEATDEERDISRSQSMLSDDVNLLTRKDGSLLVSAEFHVEEGVGEDSLTTP</sequence>
<feature type="region of interest" description="Disordered" evidence="1">
    <location>
        <begin position="190"/>
        <end position="251"/>
    </location>
</feature>
<feature type="region of interest" description="Disordered" evidence="1">
    <location>
        <begin position="1"/>
        <end position="34"/>
    </location>
</feature>
<dbReference type="Proteomes" id="UP000053257">
    <property type="component" value="Unassembled WGS sequence"/>
</dbReference>
<proteinExistence type="predicted"/>
<evidence type="ECO:0000313" key="3">
    <source>
        <dbReference type="Proteomes" id="UP000053257"/>
    </source>
</evidence>
<dbReference type="HOGENOM" id="CLU_533289_0_0_1"/>
<dbReference type="OrthoDB" id="2804229at2759"/>
<gene>
    <name evidence="2" type="ORF">PHLGIDRAFT_139204</name>
</gene>
<feature type="compositionally biased region" description="Polar residues" evidence="1">
    <location>
        <begin position="1"/>
        <end position="21"/>
    </location>
</feature>
<evidence type="ECO:0000256" key="1">
    <source>
        <dbReference type="SAM" id="MobiDB-lite"/>
    </source>
</evidence>
<organism evidence="2 3">
    <name type="scientific">Phlebiopsis gigantea (strain 11061_1 CR5-6)</name>
    <name type="common">White-rot fungus</name>
    <name type="synonym">Peniophora gigantea</name>
    <dbReference type="NCBI Taxonomy" id="745531"/>
    <lineage>
        <taxon>Eukaryota</taxon>
        <taxon>Fungi</taxon>
        <taxon>Dikarya</taxon>
        <taxon>Basidiomycota</taxon>
        <taxon>Agaricomycotina</taxon>
        <taxon>Agaricomycetes</taxon>
        <taxon>Polyporales</taxon>
        <taxon>Phanerochaetaceae</taxon>
        <taxon>Phlebiopsis</taxon>
    </lineage>
</organism>